<dbReference type="EMBL" id="CM020619">
    <property type="protein sequence ID" value="KAK1864007.1"/>
    <property type="molecule type" value="Genomic_DNA"/>
</dbReference>
<accession>A0ACC3C1F2</accession>
<dbReference type="Proteomes" id="UP000798662">
    <property type="component" value="Chromosome 2"/>
</dbReference>
<evidence type="ECO:0000313" key="2">
    <source>
        <dbReference type="Proteomes" id="UP000798662"/>
    </source>
</evidence>
<name>A0ACC3C1F2_PYRYE</name>
<gene>
    <name evidence="1" type="ORF">I4F81_006558</name>
</gene>
<keyword evidence="2" id="KW-1185">Reference proteome</keyword>
<evidence type="ECO:0000313" key="1">
    <source>
        <dbReference type="EMBL" id="KAK1864007.1"/>
    </source>
</evidence>
<sequence>MAAVGKSGHHAHGPQDYRMTVSFLMSDGGREEPVDEHTSAAPGGPAGWPARGPVSKRSVPSKSDADGSAWRAPAGRPWPWPGTPLTPEPSADGGAKDMSVPLGVLRPPLRPSPTTPLSSPPGAGAPSPPSPALFLSPSAHDFPQVHTTFPGRPLFSTTSLPSVGSAITHGPPRGDSPLERRHPQLPVDFCTHPSSPREVARPPQASCGSPVATGSPAHDGGDAAAGGEADDSAANRRRTRRTRILALLLRRAPEAKGYLTCILCCTMVWSPNGRHHIATCATLRAWRAARDTVWSDGVAWLDARVAGQPKTTFPELVSGRLTSAAPSPWTGVAPAMAAMATVSDGRLATDGRGGDGSDGCGDITLASLCADIFDVVSEEDAAATADARAAPPKPAKVPGFLLGARRKGYVHCQACRRELWAPNCKRHVCAQRQLGMGGAESEGHPISPGWAAPPSLSGPARRM</sequence>
<protein>
    <submittedName>
        <fullName evidence="1">Uncharacterized protein</fullName>
    </submittedName>
</protein>
<organism evidence="1 2">
    <name type="scientific">Pyropia yezoensis</name>
    <name type="common">Susabi-nori</name>
    <name type="synonym">Porphyra yezoensis</name>
    <dbReference type="NCBI Taxonomy" id="2788"/>
    <lineage>
        <taxon>Eukaryota</taxon>
        <taxon>Rhodophyta</taxon>
        <taxon>Bangiophyceae</taxon>
        <taxon>Bangiales</taxon>
        <taxon>Bangiaceae</taxon>
        <taxon>Pyropia</taxon>
    </lineage>
</organism>
<comment type="caution">
    <text evidence="1">The sequence shown here is derived from an EMBL/GenBank/DDBJ whole genome shotgun (WGS) entry which is preliminary data.</text>
</comment>
<reference evidence="1" key="1">
    <citation type="submission" date="2019-11" db="EMBL/GenBank/DDBJ databases">
        <title>Nori genome reveals adaptations in red seaweeds to the harsh intertidal environment.</title>
        <authorList>
            <person name="Wang D."/>
            <person name="Mao Y."/>
        </authorList>
    </citation>
    <scope>NUCLEOTIDE SEQUENCE</scope>
    <source>
        <tissue evidence="1">Gametophyte</tissue>
    </source>
</reference>
<proteinExistence type="predicted"/>